<sequence length="414" mass="48075">MLNLYRLLINLVLLISPLIIILRLIKKKEHPIRFKEKFCFFPIKRGNGKLVWFHGSSVGEILSIIPLVEKLEKNKSIKKILITSSTLSSSKILTKFKLKKTVHQFFPIDANFLTKKFLDYWNPAIAIFVESEIWPNMLINVKKKSIPLVLLNARITKKSYKKWKMISLLSKFLFESFDISFPQNHETKKYLNSLGVKKIKFLGNLKFSESKTQKNSALNKNIEKIFKSRKIWCAVSTHNGEEKICAEAHQKLKKKYKKLLTVIIPRHVHRVNDIYKEILDMGFKVQIHSKKSKIKKDTDIYLVDTYGETKSFFKICNTVFLGGSIVNHGGQNPLEPARFGCKILHGPNIQNFTEVYRLLNKENLSFKFYNTNQLAKSVNQSLNQNINFSKKIAKLKKIGSNILHHTSTEINYFL</sequence>
<dbReference type="AlphaFoldDB" id="A0A382JYC9"/>
<keyword evidence="1" id="KW-0808">Transferase</keyword>
<dbReference type="PANTHER" id="PTHR42755">
    <property type="entry name" value="3-DEOXY-MANNO-OCTULOSONATE CYTIDYLYLTRANSFERASE"/>
    <property type="match status" value="1"/>
</dbReference>
<dbReference type="GO" id="GO:0009245">
    <property type="term" value="P:lipid A biosynthetic process"/>
    <property type="evidence" value="ECO:0007669"/>
    <property type="project" value="TreeGrafter"/>
</dbReference>
<feature type="domain" description="3-deoxy-D-manno-octulosonic-acid transferase N-terminal" evidence="3">
    <location>
        <begin position="33"/>
        <end position="208"/>
    </location>
</feature>
<organism evidence="4">
    <name type="scientific">marine metagenome</name>
    <dbReference type="NCBI Taxonomy" id="408172"/>
    <lineage>
        <taxon>unclassified sequences</taxon>
        <taxon>metagenomes</taxon>
        <taxon>ecological metagenomes</taxon>
    </lineage>
</organism>
<accession>A0A382JYC9</accession>
<name>A0A382JYC9_9ZZZZ</name>
<evidence type="ECO:0000259" key="3">
    <source>
        <dbReference type="Pfam" id="PF04413"/>
    </source>
</evidence>
<keyword evidence="2" id="KW-0472">Membrane</keyword>
<evidence type="ECO:0000256" key="2">
    <source>
        <dbReference type="SAM" id="Phobius"/>
    </source>
</evidence>
<dbReference type="Gene3D" id="3.40.50.11720">
    <property type="entry name" value="3-Deoxy-D-manno-octulosonic-acid transferase, N-terminal domain"/>
    <property type="match status" value="1"/>
</dbReference>
<dbReference type="GO" id="GO:0016740">
    <property type="term" value="F:transferase activity"/>
    <property type="evidence" value="ECO:0007669"/>
    <property type="project" value="UniProtKB-KW"/>
</dbReference>
<dbReference type="InterPro" id="IPR007507">
    <property type="entry name" value="Glycos_transf_N"/>
</dbReference>
<dbReference type="GO" id="GO:0005886">
    <property type="term" value="C:plasma membrane"/>
    <property type="evidence" value="ECO:0007669"/>
    <property type="project" value="TreeGrafter"/>
</dbReference>
<feature type="transmembrane region" description="Helical" evidence="2">
    <location>
        <begin position="6"/>
        <end position="25"/>
    </location>
</feature>
<gene>
    <name evidence="4" type="ORF">METZ01_LOCUS269570</name>
</gene>
<dbReference type="PANTHER" id="PTHR42755:SF1">
    <property type="entry name" value="3-DEOXY-D-MANNO-OCTULOSONIC ACID TRANSFERASE, MITOCHONDRIAL-RELATED"/>
    <property type="match status" value="1"/>
</dbReference>
<protein>
    <recommendedName>
        <fullName evidence="3">3-deoxy-D-manno-octulosonic-acid transferase N-terminal domain-containing protein</fullName>
    </recommendedName>
</protein>
<keyword evidence="2" id="KW-0812">Transmembrane</keyword>
<reference evidence="4" key="1">
    <citation type="submission" date="2018-05" db="EMBL/GenBank/DDBJ databases">
        <authorList>
            <person name="Lanie J.A."/>
            <person name="Ng W.-L."/>
            <person name="Kazmierczak K.M."/>
            <person name="Andrzejewski T.M."/>
            <person name="Davidsen T.M."/>
            <person name="Wayne K.J."/>
            <person name="Tettelin H."/>
            <person name="Glass J.I."/>
            <person name="Rusch D."/>
            <person name="Podicherti R."/>
            <person name="Tsui H.-C.T."/>
            <person name="Winkler M.E."/>
        </authorList>
    </citation>
    <scope>NUCLEOTIDE SEQUENCE</scope>
</reference>
<dbReference type="InterPro" id="IPR039901">
    <property type="entry name" value="Kdotransferase"/>
</dbReference>
<evidence type="ECO:0000256" key="1">
    <source>
        <dbReference type="ARBA" id="ARBA00022679"/>
    </source>
</evidence>
<dbReference type="InterPro" id="IPR038107">
    <property type="entry name" value="Glycos_transf_N_sf"/>
</dbReference>
<dbReference type="Pfam" id="PF04413">
    <property type="entry name" value="Glycos_transf_N"/>
    <property type="match status" value="1"/>
</dbReference>
<dbReference type="EMBL" id="UINC01077006">
    <property type="protein sequence ID" value="SVC16716.1"/>
    <property type="molecule type" value="Genomic_DNA"/>
</dbReference>
<proteinExistence type="predicted"/>
<keyword evidence="2" id="KW-1133">Transmembrane helix</keyword>
<dbReference type="Gene3D" id="3.40.50.2000">
    <property type="entry name" value="Glycogen Phosphorylase B"/>
    <property type="match status" value="1"/>
</dbReference>
<evidence type="ECO:0000313" key="4">
    <source>
        <dbReference type="EMBL" id="SVC16716.1"/>
    </source>
</evidence>